<dbReference type="Gene3D" id="2.20.110.10">
    <property type="entry name" value="Histone H3 K4-specific methyltransferase SET7/9 N-terminal domain"/>
    <property type="match status" value="1"/>
</dbReference>
<protein>
    <recommendedName>
        <fullName evidence="5">MORN repeat protein</fullName>
    </recommendedName>
</protein>
<dbReference type="Proteomes" id="UP000000600">
    <property type="component" value="Unassembled WGS sequence"/>
</dbReference>
<dbReference type="GeneID" id="5018959"/>
<accession>A0C4R0</accession>
<dbReference type="PANTHER" id="PTHR43215">
    <property type="entry name" value="RADIAL SPOKE HEAD 1 HOMOLOG"/>
    <property type="match status" value="1"/>
</dbReference>
<proteinExistence type="predicted"/>
<dbReference type="SMART" id="SM00698">
    <property type="entry name" value="MORN"/>
    <property type="match status" value="3"/>
</dbReference>
<sequence length="357" mass="42085">MQNHPHQLYQIPVQVVHQQQCSPIISTVNHQPSSYEIKYYNQMEVQYRQQSQIYNNFTTQLLNQNNPTQPFNPQIIQGQQQQQPSFINQTVPQQQNHIQNIQFPQKHYQPQIEQPYIQNRAQNYCQKYNQRSISSEYDNCCPQSHPYNSRPQFQSSNEQTEEKFQPLSVLWKEDLDQKTKQFEQKQPQQLQQIQQASNPLKNQKFHKTQPQVKENQLQLLTLNYQNDYIYRGQGYEPDIREGDGTLTDQNENLVYAGQWKDNQQHGKGKLINVEPEEIEGPFDYQDFNEIKNGWSWYEGDFSKGNMHGEGTLQLTNEEFFKGRFVDGKIDGKGEFTTLNGQSFTGFWEKGVLTFVQG</sequence>
<dbReference type="SUPFAM" id="SSF82185">
    <property type="entry name" value="Histone H3 K4-specific methyltransferase SET7/9 N-terminal domain"/>
    <property type="match status" value="2"/>
</dbReference>
<evidence type="ECO:0000313" key="4">
    <source>
        <dbReference type="Proteomes" id="UP000000600"/>
    </source>
</evidence>
<dbReference type="PANTHER" id="PTHR43215:SF14">
    <property type="entry name" value="RADIAL SPOKE HEAD 1 HOMOLOG"/>
    <property type="match status" value="1"/>
</dbReference>
<dbReference type="EMBL" id="CT868041">
    <property type="protein sequence ID" value="CAK65777.1"/>
    <property type="molecule type" value="Genomic_DNA"/>
</dbReference>
<dbReference type="AlphaFoldDB" id="A0C4R0"/>
<feature type="region of interest" description="Disordered" evidence="2">
    <location>
        <begin position="64"/>
        <end position="84"/>
    </location>
</feature>
<evidence type="ECO:0000256" key="2">
    <source>
        <dbReference type="SAM" id="MobiDB-lite"/>
    </source>
</evidence>
<dbReference type="STRING" id="5888.A0C4R0"/>
<dbReference type="InterPro" id="IPR003409">
    <property type="entry name" value="MORN"/>
</dbReference>
<keyword evidence="1" id="KW-0677">Repeat</keyword>
<organism evidence="3 4">
    <name type="scientific">Paramecium tetraurelia</name>
    <dbReference type="NCBI Taxonomy" id="5888"/>
    <lineage>
        <taxon>Eukaryota</taxon>
        <taxon>Sar</taxon>
        <taxon>Alveolata</taxon>
        <taxon>Ciliophora</taxon>
        <taxon>Intramacronucleata</taxon>
        <taxon>Oligohymenophorea</taxon>
        <taxon>Peniculida</taxon>
        <taxon>Parameciidae</taxon>
        <taxon>Paramecium</taxon>
    </lineage>
</organism>
<dbReference type="OrthoDB" id="300500at2759"/>
<dbReference type="RefSeq" id="XP_001433174.1">
    <property type="nucleotide sequence ID" value="XM_001433137.1"/>
</dbReference>
<reference evidence="3 4" key="1">
    <citation type="journal article" date="2006" name="Nature">
        <title>Global trends of whole-genome duplications revealed by the ciliate Paramecium tetraurelia.</title>
        <authorList>
            <consortium name="Genoscope"/>
            <person name="Aury J.-M."/>
            <person name="Jaillon O."/>
            <person name="Duret L."/>
            <person name="Noel B."/>
            <person name="Jubin C."/>
            <person name="Porcel B.M."/>
            <person name="Segurens B."/>
            <person name="Daubin V."/>
            <person name="Anthouard V."/>
            <person name="Aiach N."/>
            <person name="Arnaiz O."/>
            <person name="Billaut A."/>
            <person name="Beisson J."/>
            <person name="Blanc I."/>
            <person name="Bouhouche K."/>
            <person name="Camara F."/>
            <person name="Duharcourt S."/>
            <person name="Guigo R."/>
            <person name="Gogendeau D."/>
            <person name="Katinka M."/>
            <person name="Keller A.-M."/>
            <person name="Kissmehl R."/>
            <person name="Klotz C."/>
            <person name="Koll F."/>
            <person name="Le Moue A."/>
            <person name="Lepere C."/>
            <person name="Malinsky S."/>
            <person name="Nowacki M."/>
            <person name="Nowak J.K."/>
            <person name="Plattner H."/>
            <person name="Poulain J."/>
            <person name="Ruiz F."/>
            <person name="Serrano V."/>
            <person name="Zagulski M."/>
            <person name="Dessen P."/>
            <person name="Betermier M."/>
            <person name="Weissenbach J."/>
            <person name="Scarpelli C."/>
            <person name="Schachter V."/>
            <person name="Sperling L."/>
            <person name="Meyer E."/>
            <person name="Cohen J."/>
            <person name="Wincker P."/>
        </authorList>
    </citation>
    <scope>NUCLEOTIDE SEQUENCE [LARGE SCALE GENOMIC DNA]</scope>
    <source>
        <strain evidence="3 4">Stock d4-2</strain>
    </source>
</reference>
<keyword evidence="4" id="KW-1185">Reference proteome</keyword>
<dbReference type="InParanoid" id="A0C4R0"/>
<gene>
    <name evidence="3" type="ORF">GSPATT00006276001</name>
</gene>
<dbReference type="eggNOG" id="KOG0229">
    <property type="taxonomic scope" value="Eukaryota"/>
</dbReference>
<name>A0C4R0_PARTE</name>
<evidence type="ECO:0000313" key="3">
    <source>
        <dbReference type="EMBL" id="CAK65777.1"/>
    </source>
</evidence>
<dbReference type="KEGG" id="ptm:GSPATT00006276001"/>
<evidence type="ECO:0000256" key="1">
    <source>
        <dbReference type="ARBA" id="ARBA00022737"/>
    </source>
</evidence>
<dbReference type="HOGENOM" id="CLU_065058_0_0_1"/>
<evidence type="ECO:0008006" key="5">
    <source>
        <dbReference type="Google" id="ProtNLM"/>
    </source>
</evidence>
<dbReference type="Pfam" id="PF02493">
    <property type="entry name" value="MORN"/>
    <property type="match status" value="3"/>
</dbReference>